<dbReference type="RefSeq" id="WP_209287311.1">
    <property type="nucleotide sequence ID" value="NZ_JACVEW010000010.1"/>
</dbReference>
<feature type="domain" description="Cytochrome b561 bacterial/Ni-hydrogenase" evidence="7">
    <location>
        <begin position="6"/>
        <end position="166"/>
    </location>
</feature>
<dbReference type="InterPro" id="IPR016174">
    <property type="entry name" value="Di-haem_cyt_TM"/>
</dbReference>
<organism evidence="8 9">
    <name type="scientific">Marinobacterium alkalitolerans</name>
    <dbReference type="NCBI Taxonomy" id="1542925"/>
    <lineage>
        <taxon>Bacteria</taxon>
        <taxon>Pseudomonadati</taxon>
        <taxon>Pseudomonadota</taxon>
        <taxon>Gammaproteobacteria</taxon>
        <taxon>Oceanospirillales</taxon>
        <taxon>Oceanospirillaceae</taxon>
        <taxon>Marinobacterium</taxon>
    </lineage>
</organism>
<dbReference type="PANTHER" id="PTHR30485:SF2">
    <property type="entry name" value="BLL0597 PROTEIN"/>
    <property type="match status" value="1"/>
</dbReference>
<name>A0ABS3ZAN1_9GAMM</name>
<keyword evidence="2" id="KW-1003">Cell membrane</keyword>
<comment type="caution">
    <text evidence="8">The sequence shown here is derived from an EMBL/GenBank/DDBJ whole genome shotgun (WGS) entry which is preliminary data.</text>
</comment>
<evidence type="ECO:0000256" key="2">
    <source>
        <dbReference type="ARBA" id="ARBA00022475"/>
    </source>
</evidence>
<keyword evidence="4 6" id="KW-1133">Transmembrane helix</keyword>
<dbReference type="EMBL" id="JACVEW010000010">
    <property type="protein sequence ID" value="MBP0048699.1"/>
    <property type="molecule type" value="Genomic_DNA"/>
</dbReference>
<comment type="subcellular location">
    <subcellularLocation>
        <location evidence="1">Cell membrane</location>
        <topology evidence="1">Multi-pass membrane protein</topology>
    </subcellularLocation>
</comment>
<dbReference type="SUPFAM" id="SSF81342">
    <property type="entry name" value="Transmembrane di-heme cytochromes"/>
    <property type="match status" value="1"/>
</dbReference>
<dbReference type="Pfam" id="PF01292">
    <property type="entry name" value="Ni_hydr_CYTB"/>
    <property type="match status" value="1"/>
</dbReference>
<evidence type="ECO:0000256" key="5">
    <source>
        <dbReference type="ARBA" id="ARBA00023136"/>
    </source>
</evidence>
<gene>
    <name evidence="8" type="ORF">H9C73_08110</name>
</gene>
<dbReference type="InterPro" id="IPR011577">
    <property type="entry name" value="Cyt_b561_bac/Ni-Hgenase"/>
</dbReference>
<keyword evidence="5 6" id="KW-0472">Membrane</keyword>
<dbReference type="Proteomes" id="UP000810171">
    <property type="component" value="Unassembled WGS sequence"/>
</dbReference>
<evidence type="ECO:0000256" key="6">
    <source>
        <dbReference type="SAM" id="Phobius"/>
    </source>
</evidence>
<keyword evidence="3 6" id="KW-0812">Transmembrane</keyword>
<keyword evidence="9" id="KW-1185">Reference proteome</keyword>
<evidence type="ECO:0000313" key="9">
    <source>
        <dbReference type="Proteomes" id="UP000810171"/>
    </source>
</evidence>
<evidence type="ECO:0000256" key="4">
    <source>
        <dbReference type="ARBA" id="ARBA00022989"/>
    </source>
</evidence>
<dbReference type="PANTHER" id="PTHR30485">
    <property type="entry name" value="NI/FE-HYDROGENASE 1 B-TYPE CYTOCHROME SUBUNIT"/>
    <property type="match status" value="1"/>
</dbReference>
<protein>
    <submittedName>
        <fullName evidence="8">Cytochrome b/b6 domain-containing protein</fullName>
    </submittedName>
</protein>
<evidence type="ECO:0000256" key="3">
    <source>
        <dbReference type="ARBA" id="ARBA00022692"/>
    </source>
</evidence>
<feature type="transmembrane region" description="Helical" evidence="6">
    <location>
        <begin position="136"/>
        <end position="153"/>
    </location>
</feature>
<evidence type="ECO:0000256" key="1">
    <source>
        <dbReference type="ARBA" id="ARBA00004651"/>
    </source>
</evidence>
<accession>A0ABS3ZAN1</accession>
<dbReference type="InterPro" id="IPR051542">
    <property type="entry name" value="Hydrogenase_cytochrome"/>
</dbReference>
<dbReference type="Gene3D" id="1.20.950.20">
    <property type="entry name" value="Transmembrane di-heme cytochromes, Chain C"/>
    <property type="match status" value="1"/>
</dbReference>
<reference evidence="8 9" key="1">
    <citation type="submission" date="2020-09" db="EMBL/GenBank/DDBJ databases">
        <authorList>
            <person name="Tanuku N.R.S."/>
        </authorList>
    </citation>
    <scope>NUCLEOTIDE SEQUENCE [LARGE SCALE GENOMIC DNA]</scope>
    <source>
        <strain evidence="8 9">AK62</strain>
    </source>
</reference>
<evidence type="ECO:0000313" key="8">
    <source>
        <dbReference type="EMBL" id="MBP0048699.1"/>
    </source>
</evidence>
<sequence length="177" mass="19815">MATVKVWDPLVRLFHWSLVACFAVAWISADEWQDLHELMGYTIAGLVAFRLLWGLVGPRYARFSQFVRSPGSVVRYLTAIRKGQEKRYIGHNPAGGAMVLLLLLSLSLLTLSGWLGTDIFWGEEWVEELHELMGNLVLLLVAAHLGGVFLASMRHRENLPAAMINGRKRAPSGSDHH</sequence>
<feature type="transmembrane region" description="Helical" evidence="6">
    <location>
        <begin position="39"/>
        <end position="56"/>
    </location>
</feature>
<feature type="transmembrane region" description="Helical" evidence="6">
    <location>
        <begin position="94"/>
        <end position="116"/>
    </location>
</feature>
<proteinExistence type="predicted"/>
<evidence type="ECO:0000259" key="7">
    <source>
        <dbReference type="Pfam" id="PF01292"/>
    </source>
</evidence>